<dbReference type="Gene3D" id="1.25.40.390">
    <property type="match status" value="1"/>
</dbReference>
<dbReference type="Proteomes" id="UP000057981">
    <property type="component" value="Chromosome"/>
</dbReference>
<dbReference type="InterPro" id="IPR033985">
    <property type="entry name" value="SusD-like_N"/>
</dbReference>
<evidence type="ECO:0000256" key="5">
    <source>
        <dbReference type="ARBA" id="ARBA00023237"/>
    </source>
</evidence>
<feature type="domain" description="SusD-like N-terminal" evidence="7">
    <location>
        <begin position="70"/>
        <end position="206"/>
    </location>
</feature>
<keyword evidence="3" id="KW-0732">Signal</keyword>
<reference evidence="8 9" key="1">
    <citation type="submission" date="2015-10" db="EMBL/GenBank/DDBJ databases">
        <authorList>
            <person name="Gilbert D.G."/>
        </authorList>
    </citation>
    <scope>NUCLEOTIDE SEQUENCE [LARGE SCALE GENOMIC DNA]</scope>
    <source>
        <strain evidence="9">HZ-22</strain>
    </source>
</reference>
<dbReference type="RefSeq" id="WP_054729417.1">
    <property type="nucleotide sequence ID" value="NZ_CP012898.1"/>
</dbReference>
<evidence type="ECO:0000313" key="8">
    <source>
        <dbReference type="EMBL" id="ALJ06123.1"/>
    </source>
</evidence>
<comment type="similarity">
    <text evidence="2">Belongs to the SusD family.</text>
</comment>
<dbReference type="Pfam" id="PF14322">
    <property type="entry name" value="SusD-like_3"/>
    <property type="match status" value="1"/>
</dbReference>
<keyword evidence="4" id="KW-0472">Membrane</keyword>
<evidence type="ECO:0000256" key="1">
    <source>
        <dbReference type="ARBA" id="ARBA00004442"/>
    </source>
</evidence>
<dbReference type="Pfam" id="PF07980">
    <property type="entry name" value="SusD_RagB"/>
    <property type="match status" value="1"/>
</dbReference>
<dbReference type="InterPro" id="IPR012944">
    <property type="entry name" value="SusD_RagB_dom"/>
</dbReference>
<dbReference type="AlphaFoldDB" id="A0A0P0CTE2"/>
<organism evidence="8 9">
    <name type="scientific">Pseudalgibacter alginicilyticus</name>
    <dbReference type="NCBI Taxonomy" id="1736674"/>
    <lineage>
        <taxon>Bacteria</taxon>
        <taxon>Pseudomonadati</taxon>
        <taxon>Bacteroidota</taxon>
        <taxon>Flavobacteriia</taxon>
        <taxon>Flavobacteriales</taxon>
        <taxon>Flavobacteriaceae</taxon>
        <taxon>Pseudalgibacter</taxon>
    </lineage>
</organism>
<keyword evidence="9" id="KW-1185">Reference proteome</keyword>
<evidence type="ECO:0000259" key="7">
    <source>
        <dbReference type="Pfam" id="PF14322"/>
    </source>
</evidence>
<feature type="domain" description="RagB/SusD" evidence="6">
    <location>
        <begin position="313"/>
        <end position="582"/>
    </location>
</feature>
<accession>A0A0P0CTE2</accession>
<name>A0A0P0CTE2_9FLAO</name>
<keyword evidence="5" id="KW-0998">Cell outer membrane</keyword>
<evidence type="ECO:0000256" key="3">
    <source>
        <dbReference type="ARBA" id="ARBA00022729"/>
    </source>
</evidence>
<dbReference type="OrthoDB" id="5694214at2"/>
<dbReference type="STRING" id="1736674.APS56_13735"/>
<dbReference type="PROSITE" id="PS51257">
    <property type="entry name" value="PROKAR_LIPOPROTEIN"/>
    <property type="match status" value="1"/>
</dbReference>
<dbReference type="SUPFAM" id="SSF48452">
    <property type="entry name" value="TPR-like"/>
    <property type="match status" value="1"/>
</dbReference>
<evidence type="ECO:0000256" key="2">
    <source>
        <dbReference type="ARBA" id="ARBA00006275"/>
    </source>
</evidence>
<dbReference type="InterPro" id="IPR011990">
    <property type="entry name" value="TPR-like_helical_dom_sf"/>
</dbReference>
<evidence type="ECO:0000256" key="4">
    <source>
        <dbReference type="ARBA" id="ARBA00023136"/>
    </source>
</evidence>
<dbReference type="KEGG" id="ahz:APS56_13735"/>
<evidence type="ECO:0000259" key="6">
    <source>
        <dbReference type="Pfam" id="PF07980"/>
    </source>
</evidence>
<gene>
    <name evidence="8" type="ORF">APS56_13735</name>
</gene>
<sequence length="582" mass="65433">MKILKYIFLATTVLTFTACDDILEPDLDGTLSEDAVWNNTRLAFAVLDKAYNNLPNGYNRISGAMLASATDDAVNADPLSNIHSFNDGTWSSFNIIEDVWSKNFEGIRIANNFLEKIDDLPLPKEPTALGTSESIYNTRERMKGEARFLRALFYFELVKRYGGVPLTYKELTPEEAASLPRSTADECFEFIFKQCDSAATMLPRKYGALPAVVGFNDAKDLGRATVGAALALKSKASLFWASPLFNPTNDVSRWEQAAELADMVIKLTVNEDGSGGNLYSLPSFNTETNMSTLFSTNTLLPLYNSEIIFSTKYYDNTTVENQNGPISFSAQGLTNPTQNLVDAFPMSNGIAISDPASGYDPENPYANRDPRLAMTVLTNGTELSLNDRVSEIETFVGGADGPEAYPNASQTGYYLQKFIMPQAVWQGRTVNVTRTWIISRLGEMFLNFAEARNEAVGPDSDVLFALRSLRFRAGISRAYVPTGMSQDEMREFIRNERRIEMAFEEQRFFDIRRWKLLDDPSQRDAFLTIRGVEIIKDTQDNLTYNFNKKIEDRVFNSDNMYLYPIPESELLKSDVLEQNPNW</sequence>
<evidence type="ECO:0000313" key="9">
    <source>
        <dbReference type="Proteomes" id="UP000057981"/>
    </source>
</evidence>
<dbReference type="EMBL" id="CP012898">
    <property type="protein sequence ID" value="ALJ06123.1"/>
    <property type="molecule type" value="Genomic_DNA"/>
</dbReference>
<protein>
    <recommendedName>
        <fullName evidence="10">Carbohydrate-binding protein SusD</fullName>
    </recommendedName>
</protein>
<dbReference type="PATRIC" id="fig|1736674.3.peg.2807"/>
<proteinExistence type="inferred from homology"/>
<evidence type="ECO:0008006" key="10">
    <source>
        <dbReference type="Google" id="ProtNLM"/>
    </source>
</evidence>
<comment type="subcellular location">
    <subcellularLocation>
        <location evidence="1">Cell outer membrane</location>
    </subcellularLocation>
</comment>
<dbReference type="GO" id="GO:0009279">
    <property type="term" value="C:cell outer membrane"/>
    <property type="evidence" value="ECO:0007669"/>
    <property type="project" value="UniProtKB-SubCell"/>
</dbReference>